<evidence type="ECO:0008006" key="4">
    <source>
        <dbReference type="Google" id="ProtNLM"/>
    </source>
</evidence>
<dbReference type="AlphaFoldDB" id="A0A067A2A4"/>
<dbReference type="InterPro" id="IPR018550">
    <property type="entry name" value="Lipid-A_deacylase-rel"/>
</dbReference>
<feature type="signal peptide" evidence="1">
    <location>
        <begin position="1"/>
        <end position="28"/>
    </location>
</feature>
<keyword evidence="3" id="KW-1185">Reference proteome</keyword>
<comment type="caution">
    <text evidence="2">The sequence shown here is derived from an EMBL/GenBank/DDBJ whole genome shotgun (WGS) entry which is preliminary data.</text>
</comment>
<evidence type="ECO:0000256" key="1">
    <source>
        <dbReference type="SAM" id="SignalP"/>
    </source>
</evidence>
<dbReference type="Gene3D" id="2.40.160.20">
    <property type="match status" value="1"/>
</dbReference>
<dbReference type="SUPFAM" id="SSF56925">
    <property type="entry name" value="OMPA-like"/>
    <property type="match status" value="1"/>
</dbReference>
<name>A0A067A2A4_HYDMR</name>
<proteinExistence type="predicted"/>
<dbReference type="Proteomes" id="UP000027341">
    <property type="component" value="Unassembled WGS sequence"/>
</dbReference>
<evidence type="ECO:0000313" key="2">
    <source>
        <dbReference type="EMBL" id="KDN96505.1"/>
    </source>
</evidence>
<protein>
    <recommendedName>
        <fullName evidence="4">Lipid A deacylase</fullName>
    </recommendedName>
</protein>
<dbReference type="InterPro" id="IPR011250">
    <property type="entry name" value="OMP/PagP_B-barrel"/>
</dbReference>
<sequence length="218" mass="24258">MHFSHKKSIFPALMAAFLSLGISTPAKALDNSSFMNLAIWSGIASLGFACYQGQAPCSLHPDINTDKTTVSLDGGADDSVKQTRIGLGADWNKPLYDSDRFSINGRWEVSANEWHSTRKNPKNKSGWIIGLTPIFHYNWKLSGLTPYIEAGAGPHFISDITIENEYKSTQFQFGDILGIGFTTKHFEIGYRYLHISNANIELPNPGTDFHNLHIGYKF</sequence>
<organism evidence="2 3">
    <name type="scientific">Hydrogenovibrio marinus</name>
    <dbReference type="NCBI Taxonomy" id="28885"/>
    <lineage>
        <taxon>Bacteria</taxon>
        <taxon>Pseudomonadati</taxon>
        <taxon>Pseudomonadota</taxon>
        <taxon>Gammaproteobacteria</taxon>
        <taxon>Thiotrichales</taxon>
        <taxon>Piscirickettsiaceae</taxon>
        <taxon>Hydrogenovibrio</taxon>
    </lineage>
</organism>
<feature type="chain" id="PRO_5001636162" description="Lipid A deacylase" evidence="1">
    <location>
        <begin position="29"/>
        <end position="218"/>
    </location>
</feature>
<gene>
    <name evidence="2" type="ORF">EI16_09590</name>
</gene>
<reference evidence="2 3" key="1">
    <citation type="submission" date="2014-04" db="EMBL/GenBank/DDBJ databases">
        <title>Draft genome sequence of Hydrogenovibrio marinus MH-110, a model organism for aerobic H2 metabolism.</title>
        <authorList>
            <person name="Cha H.J."/>
            <person name="Jo B.H."/>
            <person name="Hwang B.H."/>
        </authorList>
    </citation>
    <scope>NUCLEOTIDE SEQUENCE [LARGE SCALE GENOMIC DNA]</scope>
    <source>
        <strain evidence="2 3">MH-110</strain>
    </source>
</reference>
<dbReference type="EMBL" id="JMIU01000001">
    <property type="protein sequence ID" value="KDN96505.1"/>
    <property type="molecule type" value="Genomic_DNA"/>
</dbReference>
<dbReference type="Pfam" id="PF09411">
    <property type="entry name" value="PagL"/>
    <property type="match status" value="1"/>
</dbReference>
<keyword evidence="1" id="KW-0732">Signal</keyword>
<accession>A0A067A2A4</accession>
<dbReference type="STRING" id="28885.EI16_09590"/>
<evidence type="ECO:0000313" key="3">
    <source>
        <dbReference type="Proteomes" id="UP000027341"/>
    </source>
</evidence>